<reference evidence="3 4" key="1">
    <citation type="submission" date="2019-09" db="EMBL/GenBank/DDBJ databases">
        <authorList>
            <person name="Chandra G."/>
            <person name="Truman W A."/>
        </authorList>
    </citation>
    <scope>NUCLEOTIDE SEQUENCE [LARGE SCALE GENOMIC DNA]</scope>
    <source>
        <strain evidence="3">PS691</strain>
    </source>
</reference>
<dbReference type="PROSITE" id="PS51688">
    <property type="entry name" value="ICA"/>
    <property type="match status" value="1"/>
</dbReference>
<dbReference type="OrthoDB" id="6892488at2"/>
<gene>
    <name evidence="3" type="ORF">PS691_05525</name>
</gene>
<keyword evidence="1" id="KW-0732">Signal</keyword>
<evidence type="ECO:0000313" key="4">
    <source>
        <dbReference type="Proteomes" id="UP000337909"/>
    </source>
</evidence>
<dbReference type="AlphaFoldDB" id="A0A5E7FGU9"/>
<name>A0A5E7FGU9_PSEFL</name>
<dbReference type="Pfam" id="PF13884">
    <property type="entry name" value="Peptidase_S74"/>
    <property type="match status" value="1"/>
</dbReference>
<evidence type="ECO:0000256" key="1">
    <source>
        <dbReference type="SAM" id="SignalP"/>
    </source>
</evidence>
<dbReference type="EMBL" id="CABVHQ010000099">
    <property type="protein sequence ID" value="VVO38590.1"/>
    <property type="molecule type" value="Genomic_DNA"/>
</dbReference>
<protein>
    <recommendedName>
        <fullName evidence="2">Peptidase S74 domain-containing protein</fullName>
    </recommendedName>
</protein>
<feature type="chain" id="PRO_5022938972" description="Peptidase S74 domain-containing protein" evidence="1">
    <location>
        <begin position="24"/>
        <end position="141"/>
    </location>
</feature>
<dbReference type="InterPro" id="IPR030392">
    <property type="entry name" value="S74_ICA"/>
</dbReference>
<feature type="signal peptide" evidence="1">
    <location>
        <begin position="1"/>
        <end position="23"/>
    </location>
</feature>
<evidence type="ECO:0000313" key="3">
    <source>
        <dbReference type="EMBL" id="VVO38590.1"/>
    </source>
</evidence>
<evidence type="ECO:0000259" key="2">
    <source>
        <dbReference type="PROSITE" id="PS51688"/>
    </source>
</evidence>
<feature type="domain" description="Peptidase S74" evidence="2">
    <location>
        <begin position="51"/>
        <end position="138"/>
    </location>
</feature>
<accession>A0A5E7FGU9</accession>
<dbReference type="Proteomes" id="UP000337909">
    <property type="component" value="Unassembled WGS sequence"/>
</dbReference>
<proteinExistence type="predicted"/>
<organism evidence="3 4">
    <name type="scientific">Pseudomonas fluorescens</name>
    <dbReference type="NCBI Taxonomy" id="294"/>
    <lineage>
        <taxon>Bacteria</taxon>
        <taxon>Pseudomonadati</taxon>
        <taxon>Pseudomonadota</taxon>
        <taxon>Gammaproteobacteria</taxon>
        <taxon>Pseudomonadales</taxon>
        <taxon>Pseudomonadaceae</taxon>
        <taxon>Pseudomonas</taxon>
    </lineage>
</organism>
<dbReference type="RefSeq" id="WP_150645309.1">
    <property type="nucleotide sequence ID" value="NZ_CABVHQ010000099.1"/>
</dbReference>
<sequence precursor="true">MRILPFALLAPTLALALYSTAQAENTVQQQICHNGKCWDLGDIGSECCPFSDERLKNEIQPMKNATENLLKLQGVTFNWKQNGHPDIGLVAQEVQKVYPQLVRTDGTHLQVDYQKLVAPLIESVRELNARIQTLETALANK</sequence>